<reference evidence="1" key="2">
    <citation type="journal article" date="2022" name="New Phytol.">
        <title>Evolutionary transition to the ectomycorrhizal habit in the genomes of a hyperdiverse lineage of mushroom-forming fungi.</title>
        <authorList>
            <person name="Looney B."/>
            <person name="Miyauchi S."/>
            <person name="Morin E."/>
            <person name="Drula E."/>
            <person name="Courty P.E."/>
            <person name="Kohler A."/>
            <person name="Kuo A."/>
            <person name="LaButti K."/>
            <person name="Pangilinan J."/>
            <person name="Lipzen A."/>
            <person name="Riley R."/>
            <person name="Andreopoulos W."/>
            <person name="He G."/>
            <person name="Johnson J."/>
            <person name="Nolan M."/>
            <person name="Tritt A."/>
            <person name="Barry K.W."/>
            <person name="Grigoriev I.V."/>
            <person name="Nagy L.G."/>
            <person name="Hibbett D."/>
            <person name="Henrissat B."/>
            <person name="Matheny P.B."/>
            <person name="Labbe J."/>
            <person name="Martin F.M."/>
        </authorList>
    </citation>
    <scope>NUCLEOTIDE SEQUENCE</scope>
    <source>
        <strain evidence="1">EC-137</strain>
    </source>
</reference>
<reference evidence="1" key="1">
    <citation type="submission" date="2021-02" db="EMBL/GenBank/DDBJ databases">
        <authorList>
            <consortium name="DOE Joint Genome Institute"/>
            <person name="Ahrendt S."/>
            <person name="Looney B.P."/>
            <person name="Miyauchi S."/>
            <person name="Morin E."/>
            <person name="Drula E."/>
            <person name="Courty P.E."/>
            <person name="Chicoki N."/>
            <person name="Fauchery L."/>
            <person name="Kohler A."/>
            <person name="Kuo A."/>
            <person name="Labutti K."/>
            <person name="Pangilinan J."/>
            <person name="Lipzen A."/>
            <person name="Riley R."/>
            <person name="Andreopoulos W."/>
            <person name="He G."/>
            <person name="Johnson J."/>
            <person name="Barry K.W."/>
            <person name="Grigoriev I.V."/>
            <person name="Nagy L."/>
            <person name="Hibbett D."/>
            <person name="Henrissat B."/>
            <person name="Matheny P.B."/>
            <person name="Labbe J."/>
            <person name="Martin F."/>
        </authorList>
    </citation>
    <scope>NUCLEOTIDE SEQUENCE</scope>
    <source>
        <strain evidence="1">EC-137</strain>
    </source>
</reference>
<evidence type="ECO:0000313" key="1">
    <source>
        <dbReference type="EMBL" id="KAI0032914.1"/>
    </source>
</evidence>
<gene>
    <name evidence="1" type="ORF">K488DRAFT_85369</name>
</gene>
<proteinExistence type="predicted"/>
<evidence type="ECO:0000313" key="2">
    <source>
        <dbReference type="Proteomes" id="UP000814128"/>
    </source>
</evidence>
<dbReference type="Proteomes" id="UP000814128">
    <property type="component" value="Unassembled WGS sequence"/>
</dbReference>
<keyword evidence="2" id="KW-1185">Reference proteome</keyword>
<comment type="caution">
    <text evidence="1">The sequence shown here is derived from an EMBL/GenBank/DDBJ whole genome shotgun (WGS) entry which is preliminary data.</text>
</comment>
<accession>A0ACB8QM56</accession>
<protein>
    <submittedName>
        <fullName evidence="1">Uncharacterized protein</fullName>
    </submittedName>
</protein>
<organism evidence="1 2">
    <name type="scientific">Vararia minispora EC-137</name>
    <dbReference type="NCBI Taxonomy" id="1314806"/>
    <lineage>
        <taxon>Eukaryota</taxon>
        <taxon>Fungi</taxon>
        <taxon>Dikarya</taxon>
        <taxon>Basidiomycota</taxon>
        <taxon>Agaricomycotina</taxon>
        <taxon>Agaricomycetes</taxon>
        <taxon>Russulales</taxon>
        <taxon>Lachnocladiaceae</taxon>
        <taxon>Vararia</taxon>
    </lineage>
</organism>
<sequence length="390" mass="43205">MEVFSEDPKLSKGIIELLTKRLTDREREHDENQKVFEAEKSLLLGKLRDLEGANDELRKSLAEQSHADKDDREESQQLSVLSSRLGTLRRAHRELQEEHRVAKETLDSLAKRGIDVHSPADAESEVQRLAAAKQLKGYLENSSENAERVQLSSIPSHLATGEQLTEPLPDIVRRTCPDVDGAISFLQTGGIDEASQSWYHCAAELLVGHVHELCFVTNKDGTKYLGTYEVTFKSEIELGDLSSLSASAQCADALCRAVRGKVPSLPASSVASVRQMFDIGLLRVKCFAFKRLGLNKKLQQEFIKAAPAVVKGRPDSSAGPSHRNVKPVVISTGLGIPETRGSIAVLRSDSVRGGSDEKKKRRKRQNDEEEVTRDRPRSCRTTKKVKMSES</sequence>
<name>A0ACB8QM56_9AGAM</name>
<dbReference type="EMBL" id="MU273532">
    <property type="protein sequence ID" value="KAI0032914.1"/>
    <property type="molecule type" value="Genomic_DNA"/>
</dbReference>